<proteinExistence type="predicted"/>
<organism evidence="1 2">
    <name type="scientific">Caballeronia sordidicola</name>
    <name type="common">Burkholderia sordidicola</name>
    <dbReference type="NCBI Taxonomy" id="196367"/>
    <lineage>
        <taxon>Bacteria</taxon>
        <taxon>Pseudomonadati</taxon>
        <taxon>Pseudomonadota</taxon>
        <taxon>Betaproteobacteria</taxon>
        <taxon>Burkholderiales</taxon>
        <taxon>Burkholderiaceae</taxon>
        <taxon>Caballeronia</taxon>
    </lineage>
</organism>
<evidence type="ECO:0000313" key="1">
    <source>
        <dbReference type="EMBL" id="OXC75304.1"/>
    </source>
</evidence>
<accession>A0A226WVU9</accession>
<gene>
    <name evidence="1" type="ORF">BSU04_27400</name>
</gene>
<dbReference type="EMBL" id="MTHB01000184">
    <property type="protein sequence ID" value="OXC75304.1"/>
    <property type="molecule type" value="Genomic_DNA"/>
</dbReference>
<name>A0A226WVU9_CABSO</name>
<evidence type="ECO:0000313" key="2">
    <source>
        <dbReference type="Proteomes" id="UP000214720"/>
    </source>
</evidence>
<reference evidence="2" key="1">
    <citation type="submission" date="2017-01" db="EMBL/GenBank/DDBJ databases">
        <title>Genome Analysis of Deinococcus marmoris KOPRI26562.</title>
        <authorList>
            <person name="Kim J.H."/>
            <person name="Oh H.-M."/>
        </authorList>
    </citation>
    <scope>NUCLEOTIDE SEQUENCE [LARGE SCALE GENOMIC DNA]</scope>
    <source>
        <strain evidence="2">PAMC 26633</strain>
    </source>
</reference>
<comment type="caution">
    <text evidence="1">The sequence shown here is derived from an EMBL/GenBank/DDBJ whole genome shotgun (WGS) entry which is preliminary data.</text>
</comment>
<dbReference type="AlphaFoldDB" id="A0A226WVU9"/>
<dbReference type="Proteomes" id="UP000214720">
    <property type="component" value="Unassembled WGS sequence"/>
</dbReference>
<sequence>MQHFVDWCNHEHRQRAIRFVAPAHPHAGQDTAILEKRRQLYQLAGQRYPA</sequence>
<protein>
    <submittedName>
        <fullName evidence="1">Mobile element protein</fullName>
    </submittedName>
</protein>